<evidence type="ECO:0000256" key="1">
    <source>
        <dbReference type="SAM" id="Phobius"/>
    </source>
</evidence>
<accession>A0A1G6L6U9</accession>
<dbReference type="Gene3D" id="1.20.120.20">
    <property type="entry name" value="Apolipoprotein"/>
    <property type="match status" value="1"/>
</dbReference>
<protein>
    <submittedName>
        <fullName evidence="2">Uncharacterized protein</fullName>
    </submittedName>
</protein>
<organism evidence="2 3">
    <name type="scientific">Sanguibacter gelidistatuariae</name>
    <dbReference type="NCBI Taxonomy" id="1814289"/>
    <lineage>
        <taxon>Bacteria</taxon>
        <taxon>Bacillati</taxon>
        <taxon>Actinomycetota</taxon>
        <taxon>Actinomycetes</taxon>
        <taxon>Micrococcales</taxon>
        <taxon>Sanguibacteraceae</taxon>
        <taxon>Sanguibacter</taxon>
    </lineage>
</organism>
<feature type="transmembrane region" description="Helical" evidence="1">
    <location>
        <begin position="133"/>
        <end position="160"/>
    </location>
</feature>
<keyword evidence="1" id="KW-0812">Transmembrane</keyword>
<dbReference type="AlphaFoldDB" id="A0A1G6L6U9"/>
<dbReference type="SUPFAM" id="SSF58113">
    <property type="entry name" value="Apolipoprotein A-I"/>
    <property type="match status" value="1"/>
</dbReference>
<dbReference type="OrthoDB" id="5149787at2"/>
<dbReference type="EMBL" id="FMYH01000002">
    <property type="protein sequence ID" value="SDC39072.1"/>
    <property type="molecule type" value="Genomic_DNA"/>
</dbReference>
<proteinExistence type="predicted"/>
<keyword evidence="1" id="KW-1133">Transmembrane helix</keyword>
<reference evidence="2 3" key="1">
    <citation type="submission" date="2016-09" db="EMBL/GenBank/DDBJ databases">
        <authorList>
            <person name="Capua I."/>
            <person name="De Benedictis P."/>
            <person name="Joannis T."/>
            <person name="Lombin L.H."/>
            <person name="Cattoli G."/>
        </authorList>
    </citation>
    <scope>NUCLEOTIDE SEQUENCE [LARGE SCALE GENOMIC DNA]</scope>
    <source>
        <strain evidence="2 3">ISLP-3</strain>
    </source>
</reference>
<evidence type="ECO:0000313" key="2">
    <source>
        <dbReference type="EMBL" id="SDC39072.1"/>
    </source>
</evidence>
<evidence type="ECO:0000313" key="3">
    <source>
        <dbReference type="Proteomes" id="UP000199039"/>
    </source>
</evidence>
<dbReference type="NCBIfam" id="NF033915">
    <property type="entry name" value="antiphage_ZorA_2"/>
    <property type="match status" value="1"/>
</dbReference>
<sequence>MPDHGLGDVWTLIFPRFDKILSGDVEAVTPLLVLIIWAVALYASGFAWWHAKVARNLVAEANQLFADLEPGNLWEHRSEISAKSLTCSEPVKDAWREFDETLVTEDRRLFNTVSAEEFFNEYNFAPRLIGNRFLHAAPTALTTIGLLGTFFGLTVGLRGLDLGSSTDQLRSGIQTLVDGAALGFTASLWGVAMSLVTNVLERWQEGRVVKSVRRLQSRIDGLFSMRSPEQSLSDIASHTSESREALQVLHEKIGSALQESVAQVGENTSRAVSEAIQMSLAPVMSELVTKAADQSADVFKEISGQLTASFSEIGVSLAEQLKASSESMRSTLDYMSEQLSRQADQHLAQMNVMEIAAARHLDDLRTATTEQLSRLHEATTAQLRSVTDATERQMVLLDESLPRVVTGLDRAASLVGAAADGMDDVVAGLTGVTTEIGATSTALGRMLADAIGTMDDLAEKTGTAAGALITQQNSVSELTDKAVEAAEQLRVASSAFSGGFEGMQTSQERFLADLEHRLGKHSEAMAGWLATYADEVSKQTSNRMDEWNDQTERFTSTMLNAALALSDAVDELSVQGAADVTGIVV</sequence>
<name>A0A1G6L6U9_9MICO</name>
<gene>
    <name evidence="2" type="ORF">SAMN05216410_1781</name>
</gene>
<dbReference type="Proteomes" id="UP000199039">
    <property type="component" value="Unassembled WGS sequence"/>
</dbReference>
<dbReference type="RefSeq" id="WP_093182425.1">
    <property type="nucleotide sequence ID" value="NZ_FMYH01000002.1"/>
</dbReference>
<keyword evidence="3" id="KW-1185">Reference proteome</keyword>
<feature type="transmembrane region" description="Helical" evidence="1">
    <location>
        <begin position="27"/>
        <end position="49"/>
    </location>
</feature>
<keyword evidence="1" id="KW-0472">Membrane</keyword>
<dbReference type="STRING" id="1814289.SAMN05216410_1781"/>